<dbReference type="EMBL" id="JBJJXI010000032">
    <property type="protein sequence ID" value="KAL3402924.1"/>
    <property type="molecule type" value="Genomic_DNA"/>
</dbReference>
<sequence>MSSLAMSCAIVASLIGIILLGSITPASAYRSLYLHRDLTNDFITFSESAFENTTLYYATCENSLLLRNVFYPKWKKCVLHRVQANFEGGSPKVDSCKFNLHAAGPKAFVVRGFSKIDPLGKDRAIVRWAVSDDPFKPPHLYFTVVNFSNCEVEWSSRSDEKDQVIRNKYFEREAKSVNGVFRVFFSDYRPDYSHNREFDWPIYLKGEDDFEILLIKDADRLDEVKSVDVLKLPFETELFAEETEPWFTYAPKYSNPVVPYFFPLSKSEGHLFIAIEETRENCNYDEDCHSMTVALVQPNGQRQNLTRIEGFDFYSEPMVSLANGMIGICAQQTFTTMQCTQFRLDDKQIKWFSTSIIWEQKSLGLKRGIYNLPRGEGFLTHVVSNVDNLVDKYLLKIGLDGKVKQFLEPGMRCRINVEAGFNKIFEDDRGNYCVSSVCVRNITSDLVQDFDESGYIKLRSKCFEPEDFKDVSKYIIDDQKETLLIE</sequence>
<comment type="caution">
    <text evidence="2">The sequence shown here is derived from an EMBL/GenBank/DDBJ whole genome shotgun (WGS) entry which is preliminary data.</text>
</comment>
<reference evidence="2 3" key="1">
    <citation type="journal article" date="2024" name="bioRxiv">
        <title>A reference genome for Trichogramma kaykai: A tiny desert-dwelling parasitoid wasp with competing sex-ratio distorters.</title>
        <authorList>
            <person name="Culotta J."/>
            <person name="Lindsey A.R."/>
        </authorList>
    </citation>
    <scope>NUCLEOTIDE SEQUENCE [LARGE SCALE GENOMIC DNA]</scope>
    <source>
        <strain evidence="2 3">KSX58</strain>
    </source>
</reference>
<keyword evidence="1" id="KW-0732">Signal</keyword>
<dbReference type="Proteomes" id="UP001627154">
    <property type="component" value="Unassembled WGS sequence"/>
</dbReference>
<proteinExistence type="predicted"/>
<keyword evidence="3" id="KW-1185">Reference proteome</keyword>
<evidence type="ECO:0000313" key="2">
    <source>
        <dbReference type="EMBL" id="KAL3402924.1"/>
    </source>
</evidence>
<gene>
    <name evidence="2" type="ORF">TKK_004086</name>
</gene>
<protein>
    <submittedName>
        <fullName evidence="2">Uncharacterized protein</fullName>
    </submittedName>
</protein>
<name>A0ABD2XCE4_9HYME</name>
<feature type="signal peptide" evidence="1">
    <location>
        <begin position="1"/>
        <end position="28"/>
    </location>
</feature>
<feature type="chain" id="PRO_5044852672" evidence="1">
    <location>
        <begin position="29"/>
        <end position="486"/>
    </location>
</feature>
<evidence type="ECO:0000256" key="1">
    <source>
        <dbReference type="SAM" id="SignalP"/>
    </source>
</evidence>
<organism evidence="2 3">
    <name type="scientific">Trichogramma kaykai</name>
    <dbReference type="NCBI Taxonomy" id="54128"/>
    <lineage>
        <taxon>Eukaryota</taxon>
        <taxon>Metazoa</taxon>
        <taxon>Ecdysozoa</taxon>
        <taxon>Arthropoda</taxon>
        <taxon>Hexapoda</taxon>
        <taxon>Insecta</taxon>
        <taxon>Pterygota</taxon>
        <taxon>Neoptera</taxon>
        <taxon>Endopterygota</taxon>
        <taxon>Hymenoptera</taxon>
        <taxon>Apocrita</taxon>
        <taxon>Proctotrupomorpha</taxon>
        <taxon>Chalcidoidea</taxon>
        <taxon>Trichogrammatidae</taxon>
        <taxon>Trichogramma</taxon>
    </lineage>
</organism>
<accession>A0ABD2XCE4</accession>
<evidence type="ECO:0000313" key="3">
    <source>
        <dbReference type="Proteomes" id="UP001627154"/>
    </source>
</evidence>
<dbReference type="AlphaFoldDB" id="A0ABD2XCE4"/>